<sequence>MVDSCRALLSLLIICDFSKESSGTIDLNLQELEYLAAHLRAKECRLLVAALHFNSYELPKQLSEAGEALFELHAKEIESIIWLSFGSLASLRGGDKQENPVSAPTAALELESRRGGRQNPPTSGASTASNRASRPRRLVGQDDVSGARQGRAASRQRFLRSTCANRGDDHYGPTTTGKSVETNSSSSSGGDGDGDLYLLLVIDMIVVGLVAGSLFSLVFVVGSLVIGRVARCDDRRQRRRDPNDRSLIDRDCEAADCRDDDNDASDDYDTSFENFNDAVQWQIAPHELQTRSEEPLNAINDSHHYTEYLVLPPLQSK</sequence>
<feature type="compositionally biased region" description="Low complexity" evidence="1">
    <location>
        <begin position="146"/>
        <end position="156"/>
    </location>
</feature>
<name>A0A6H5HW57_9HYME</name>
<gene>
    <name evidence="3" type="ORF">TBRA_LOCUS712</name>
</gene>
<feature type="transmembrane region" description="Helical" evidence="2">
    <location>
        <begin position="197"/>
        <end position="230"/>
    </location>
</feature>
<dbReference type="Proteomes" id="UP000479190">
    <property type="component" value="Unassembled WGS sequence"/>
</dbReference>
<evidence type="ECO:0000313" key="4">
    <source>
        <dbReference type="Proteomes" id="UP000479190"/>
    </source>
</evidence>
<organism evidence="3 4">
    <name type="scientific">Trichogramma brassicae</name>
    <dbReference type="NCBI Taxonomy" id="86971"/>
    <lineage>
        <taxon>Eukaryota</taxon>
        <taxon>Metazoa</taxon>
        <taxon>Ecdysozoa</taxon>
        <taxon>Arthropoda</taxon>
        <taxon>Hexapoda</taxon>
        <taxon>Insecta</taxon>
        <taxon>Pterygota</taxon>
        <taxon>Neoptera</taxon>
        <taxon>Endopterygota</taxon>
        <taxon>Hymenoptera</taxon>
        <taxon>Apocrita</taxon>
        <taxon>Proctotrupomorpha</taxon>
        <taxon>Chalcidoidea</taxon>
        <taxon>Trichogrammatidae</taxon>
        <taxon>Trichogramma</taxon>
    </lineage>
</organism>
<keyword evidence="4" id="KW-1185">Reference proteome</keyword>
<evidence type="ECO:0000256" key="1">
    <source>
        <dbReference type="SAM" id="MobiDB-lite"/>
    </source>
</evidence>
<feature type="compositionally biased region" description="Polar residues" evidence="1">
    <location>
        <begin position="173"/>
        <end position="183"/>
    </location>
</feature>
<feature type="region of interest" description="Disordered" evidence="1">
    <location>
        <begin position="109"/>
        <end position="189"/>
    </location>
</feature>
<evidence type="ECO:0000313" key="3">
    <source>
        <dbReference type="EMBL" id="CAB0028556.1"/>
    </source>
</evidence>
<feature type="compositionally biased region" description="Polar residues" evidence="1">
    <location>
        <begin position="119"/>
        <end position="132"/>
    </location>
</feature>
<proteinExistence type="predicted"/>
<keyword evidence="2" id="KW-0472">Membrane</keyword>
<dbReference type="OrthoDB" id="6066069at2759"/>
<evidence type="ECO:0000256" key="2">
    <source>
        <dbReference type="SAM" id="Phobius"/>
    </source>
</evidence>
<reference evidence="3 4" key="1">
    <citation type="submission" date="2020-02" db="EMBL/GenBank/DDBJ databases">
        <authorList>
            <person name="Ferguson B K."/>
        </authorList>
    </citation>
    <scope>NUCLEOTIDE SEQUENCE [LARGE SCALE GENOMIC DNA]</scope>
</reference>
<dbReference type="AlphaFoldDB" id="A0A6H5HW57"/>
<protein>
    <submittedName>
        <fullName evidence="3">Uncharacterized protein</fullName>
    </submittedName>
</protein>
<accession>A0A6H5HW57</accession>
<keyword evidence="2" id="KW-0812">Transmembrane</keyword>
<keyword evidence="2" id="KW-1133">Transmembrane helix</keyword>
<dbReference type="EMBL" id="CADCXV010000158">
    <property type="protein sequence ID" value="CAB0028556.1"/>
    <property type="molecule type" value="Genomic_DNA"/>
</dbReference>